<comment type="caution">
    <text evidence="8">The sequence shown here is derived from an EMBL/GenBank/DDBJ whole genome shotgun (WGS) entry which is preliminary data.</text>
</comment>
<dbReference type="Gene3D" id="3.60.15.10">
    <property type="entry name" value="Ribonuclease Z/Hydroxyacylglutathione hydrolase-like"/>
    <property type="match status" value="1"/>
</dbReference>
<dbReference type="SMART" id="SM00849">
    <property type="entry name" value="Lactamase_B"/>
    <property type="match status" value="1"/>
</dbReference>
<organism evidence="8 9">
    <name type="scientific">Ceratopteris richardii</name>
    <name type="common">Triangle waterfern</name>
    <dbReference type="NCBI Taxonomy" id="49495"/>
    <lineage>
        <taxon>Eukaryota</taxon>
        <taxon>Viridiplantae</taxon>
        <taxon>Streptophyta</taxon>
        <taxon>Embryophyta</taxon>
        <taxon>Tracheophyta</taxon>
        <taxon>Polypodiopsida</taxon>
        <taxon>Polypodiidae</taxon>
        <taxon>Polypodiales</taxon>
        <taxon>Pteridineae</taxon>
        <taxon>Pteridaceae</taxon>
        <taxon>Parkerioideae</taxon>
        <taxon>Ceratopteris</taxon>
    </lineage>
</organism>
<evidence type="ECO:0000313" key="8">
    <source>
        <dbReference type="EMBL" id="KAH7415269.1"/>
    </source>
</evidence>
<keyword evidence="5" id="KW-0539">Nucleus</keyword>
<dbReference type="GO" id="GO:0035312">
    <property type="term" value="F:5'-3' DNA exonuclease activity"/>
    <property type="evidence" value="ECO:0007669"/>
    <property type="project" value="TreeGrafter"/>
</dbReference>
<gene>
    <name evidence="8" type="ORF">KP509_14G035100</name>
</gene>
<dbReference type="InterPro" id="IPR001279">
    <property type="entry name" value="Metallo-B-lactamas"/>
</dbReference>
<evidence type="ECO:0000256" key="4">
    <source>
        <dbReference type="ARBA" id="ARBA00023204"/>
    </source>
</evidence>
<dbReference type="InterPro" id="IPR011084">
    <property type="entry name" value="DRMBL"/>
</dbReference>
<comment type="subcellular location">
    <subcellularLocation>
        <location evidence="1">Nucleus</location>
    </subcellularLocation>
</comment>
<dbReference type="EMBL" id="CM035419">
    <property type="protein sequence ID" value="KAH7415269.1"/>
    <property type="molecule type" value="Genomic_DNA"/>
</dbReference>
<dbReference type="FunFam" id="3.40.50.12650:FF:000005">
    <property type="entry name" value="DNA repair metallo-beta-lactamase family protein"/>
    <property type="match status" value="1"/>
</dbReference>
<proteinExistence type="inferred from homology"/>
<keyword evidence="3" id="KW-0227">DNA damage</keyword>
<comment type="similarity">
    <text evidence="2">Belongs to the DNA repair metallo-beta-lactamase (DRMBL) family.</text>
</comment>
<feature type="compositionally biased region" description="Basic and acidic residues" evidence="6">
    <location>
        <begin position="386"/>
        <end position="398"/>
    </location>
</feature>
<feature type="domain" description="Metallo-beta-lactamase" evidence="7">
    <location>
        <begin position="11"/>
        <end position="177"/>
    </location>
</feature>
<keyword evidence="4" id="KW-0234">DNA repair</keyword>
<dbReference type="InterPro" id="IPR036866">
    <property type="entry name" value="RibonucZ/Hydroxyglut_hydro"/>
</dbReference>
<dbReference type="GO" id="GO:0036297">
    <property type="term" value="P:interstrand cross-link repair"/>
    <property type="evidence" value="ECO:0007669"/>
    <property type="project" value="TreeGrafter"/>
</dbReference>
<dbReference type="Gene3D" id="3.40.50.12650">
    <property type="match status" value="1"/>
</dbReference>
<dbReference type="GO" id="GO:0003684">
    <property type="term" value="F:damaged DNA binding"/>
    <property type="evidence" value="ECO:0007669"/>
    <property type="project" value="TreeGrafter"/>
</dbReference>
<accession>A0A8T2T8J0</accession>
<dbReference type="AlphaFoldDB" id="A0A8T2T8J0"/>
<dbReference type="OrthoDB" id="262529at2759"/>
<dbReference type="OMA" id="TPHCKAT"/>
<feature type="region of interest" description="Disordered" evidence="6">
    <location>
        <begin position="381"/>
        <end position="406"/>
    </location>
</feature>
<keyword evidence="9" id="KW-1185">Reference proteome</keyword>
<evidence type="ECO:0000256" key="2">
    <source>
        <dbReference type="ARBA" id="ARBA00010304"/>
    </source>
</evidence>
<evidence type="ECO:0000259" key="7">
    <source>
        <dbReference type="SMART" id="SM00849"/>
    </source>
</evidence>
<evidence type="ECO:0000313" key="9">
    <source>
        <dbReference type="Proteomes" id="UP000825935"/>
    </source>
</evidence>
<evidence type="ECO:0000256" key="3">
    <source>
        <dbReference type="ARBA" id="ARBA00022763"/>
    </source>
</evidence>
<dbReference type="GO" id="GO:0005634">
    <property type="term" value="C:nucleus"/>
    <property type="evidence" value="ECO:0007669"/>
    <property type="project" value="UniProtKB-SubCell"/>
</dbReference>
<protein>
    <recommendedName>
        <fullName evidence="7">Metallo-beta-lactamase domain-containing protein</fullName>
    </recommendedName>
</protein>
<dbReference type="GO" id="GO:0006303">
    <property type="term" value="P:double-strand break repair via nonhomologous end joining"/>
    <property type="evidence" value="ECO:0007669"/>
    <property type="project" value="TreeGrafter"/>
</dbReference>
<sequence length="573" mass="64087">MANRQPEEEETSHSYPFSVDKWVLKESPRRSHFFLTHAHLDHTRGITSEFAPIHCTVLTARLVLLRHSQMCWSDFSFVNIEEPKLINDNDGGSFTVTAYDANHCPGAVMFLFEGAFGTVLHTGDCRLTSECFSRLPRRLFGGLIDCLYLDCTFGKEAVRMPTSEEAINQVKQCIWNHPDAPIIYLACDLLGQELLLESLSNAFGLKIFVDKCSLKDFHGSLSETAPDLITDDPQATRLHVCEGFPKLYEKAKSKFAAAYTKNESEPLFIRPSAQWYTYGERLEGVGSGLLLLEKIYQKAPSITKRRFKSAPTEAERDPFGIWHVCYSMHSSHDELELFVSKLKPRQVISTTPHCKATELSYVRTLKHSFIYMRPVGRSISLPNTGDSKDASDGRKEDTTSEPSLMHVSSPIKKLPLFGSAVAGLVPSPPLSFTSSEDSLQDSMEEVDTASSHHIAICNQSSCVDSPNMASSSSERIHAIKGSAQPGRIIKDDELEETIQIEEIIEYQGSSRNFNVGSTKTYSCNSSTTGDRANDNYGLGETARRIYRSLNMMVPKPLPSLLEVDREIKRGRFQ</sequence>
<dbReference type="PANTHER" id="PTHR23240:SF31">
    <property type="entry name" value="DNA REPAIR METALLO-BETA-LACTAMASE FAMILY PROTEIN"/>
    <property type="match status" value="1"/>
</dbReference>
<name>A0A8T2T8J0_CERRI</name>
<reference evidence="8" key="1">
    <citation type="submission" date="2021-08" db="EMBL/GenBank/DDBJ databases">
        <title>WGS assembly of Ceratopteris richardii.</title>
        <authorList>
            <person name="Marchant D.B."/>
            <person name="Chen G."/>
            <person name="Jenkins J."/>
            <person name="Shu S."/>
            <person name="Leebens-Mack J."/>
            <person name="Grimwood J."/>
            <person name="Schmutz J."/>
            <person name="Soltis P."/>
            <person name="Soltis D."/>
            <person name="Chen Z.-H."/>
        </authorList>
    </citation>
    <scope>NUCLEOTIDE SEQUENCE</scope>
    <source>
        <strain evidence="8">Whitten #5841</strain>
        <tissue evidence="8">Leaf</tissue>
    </source>
</reference>
<evidence type="ECO:0000256" key="5">
    <source>
        <dbReference type="ARBA" id="ARBA00023242"/>
    </source>
</evidence>
<evidence type="ECO:0000256" key="6">
    <source>
        <dbReference type="SAM" id="MobiDB-lite"/>
    </source>
</evidence>
<dbReference type="Pfam" id="PF07522">
    <property type="entry name" value="DRMBL"/>
    <property type="match status" value="1"/>
</dbReference>
<dbReference type="Proteomes" id="UP000825935">
    <property type="component" value="Chromosome 14"/>
</dbReference>
<evidence type="ECO:0000256" key="1">
    <source>
        <dbReference type="ARBA" id="ARBA00004123"/>
    </source>
</evidence>
<dbReference type="PANTHER" id="PTHR23240">
    <property type="entry name" value="DNA CROSS-LINK REPAIR PROTEIN PSO2/SNM1-RELATED"/>
    <property type="match status" value="1"/>
</dbReference>
<dbReference type="SUPFAM" id="SSF56281">
    <property type="entry name" value="Metallo-hydrolase/oxidoreductase"/>
    <property type="match status" value="1"/>
</dbReference>